<keyword evidence="4 6" id="KW-1133">Transmembrane helix</keyword>
<organism evidence="7 8">
    <name type="scientific">Mannheimia succiniciproducens (strain KCTC 0769BP / MBEL55E)</name>
    <dbReference type="NCBI Taxonomy" id="221988"/>
    <lineage>
        <taxon>Bacteria</taxon>
        <taxon>Pseudomonadati</taxon>
        <taxon>Pseudomonadota</taxon>
        <taxon>Gammaproteobacteria</taxon>
        <taxon>Pasteurellales</taxon>
        <taxon>Pasteurellaceae</taxon>
        <taxon>Basfia</taxon>
    </lineage>
</organism>
<evidence type="ECO:0000256" key="2">
    <source>
        <dbReference type="ARBA" id="ARBA00022448"/>
    </source>
</evidence>
<evidence type="ECO:0000256" key="5">
    <source>
        <dbReference type="ARBA" id="ARBA00023136"/>
    </source>
</evidence>
<dbReference type="PROSITE" id="PS01271">
    <property type="entry name" value="NA_SULFATE"/>
    <property type="match status" value="1"/>
</dbReference>
<dbReference type="eggNOG" id="COG0471">
    <property type="taxonomic scope" value="Bacteria"/>
</dbReference>
<protein>
    <submittedName>
        <fullName evidence="7">CitT protein</fullName>
    </submittedName>
</protein>
<gene>
    <name evidence="7" type="primary">citT</name>
    <name evidence="7" type="ordered locus">MS1915</name>
</gene>
<dbReference type="CDD" id="cd01115">
    <property type="entry name" value="SLC13_permease"/>
    <property type="match status" value="1"/>
</dbReference>
<dbReference type="AlphaFoldDB" id="Q65R88"/>
<dbReference type="PANTHER" id="PTHR10283:SF82">
    <property type="entry name" value="SOLUTE CARRIER FAMILY 13 MEMBER 2"/>
    <property type="match status" value="1"/>
</dbReference>
<sequence length="470" mass="50617">MRVNFMNTQTSVSPPSIFSRNSLIFMADVIIFALLLAFLPFEQNVNKGLALLVFVGVLWLTEALNVTVTAVLVPLLAIGLGLVTTKNALVAFADPTIFLFFGGFALATALHIQKLDRLIANRIMALAKGNLFIAVLYLFSVTAFLSMWISNTATAAMMLPLAMGILSQLDREREHNTYTFVLLGIAYSASIGGMGTLVGSPPNAIVASQLHLTFSDWLWYGMPVMIILMPLMIGCMYVIFKPRLNIRFTQDFEKIEMTTPRIITLLIFILTAVLWVFSSSVNPMLSGLLGLPKDIASFDSVVALLAAALICISGVASWKQIQDNTEWGVLLLFGGGLTLSAVLKDSGASKVMADGIVFLIQGGHFYVIGLIVTAFIVFLTEFTSNTASAALLVPIFISIAQALGMPEMGLALLIGLGASCAFMLPVATPPNAIVFGTGEVKQSDMIRAGVVLNILCIFVIGTIGYLFWFG</sequence>
<feature type="transmembrane region" description="Helical" evidence="6">
    <location>
        <begin position="355"/>
        <end position="379"/>
    </location>
</feature>
<evidence type="ECO:0000256" key="1">
    <source>
        <dbReference type="ARBA" id="ARBA00004141"/>
    </source>
</evidence>
<dbReference type="STRING" id="221988.MS1915"/>
<feature type="transmembrane region" description="Helical" evidence="6">
    <location>
        <begin position="178"/>
        <end position="197"/>
    </location>
</feature>
<feature type="transmembrane region" description="Helical" evidence="6">
    <location>
        <begin position="325"/>
        <end position="343"/>
    </location>
</feature>
<evidence type="ECO:0000256" key="6">
    <source>
        <dbReference type="SAM" id="Phobius"/>
    </source>
</evidence>
<evidence type="ECO:0000256" key="4">
    <source>
        <dbReference type="ARBA" id="ARBA00022989"/>
    </source>
</evidence>
<name>Q65R88_MANSM</name>
<feature type="transmembrane region" description="Helical" evidence="6">
    <location>
        <begin position="301"/>
        <end position="318"/>
    </location>
</feature>
<feature type="transmembrane region" description="Helical" evidence="6">
    <location>
        <begin position="410"/>
        <end position="427"/>
    </location>
</feature>
<dbReference type="NCBIfam" id="TIGR00785">
    <property type="entry name" value="dass"/>
    <property type="match status" value="1"/>
</dbReference>
<dbReference type="GO" id="GO:0015141">
    <property type="term" value="F:succinate transmembrane transporter activity"/>
    <property type="evidence" value="ECO:0007669"/>
    <property type="project" value="UniProtKB-ARBA"/>
</dbReference>
<evidence type="ECO:0000313" key="7">
    <source>
        <dbReference type="EMBL" id="AAU38522.1"/>
    </source>
</evidence>
<evidence type="ECO:0000313" key="8">
    <source>
        <dbReference type="Proteomes" id="UP000000607"/>
    </source>
</evidence>
<dbReference type="InterPro" id="IPR001898">
    <property type="entry name" value="SLC13A/DASS"/>
</dbReference>
<feature type="transmembrane region" description="Helical" evidence="6">
    <location>
        <begin position="51"/>
        <end position="83"/>
    </location>
</feature>
<keyword evidence="5 6" id="KW-0472">Membrane</keyword>
<dbReference type="HOGENOM" id="CLU_005170_0_2_6"/>
<dbReference type="InterPro" id="IPR031312">
    <property type="entry name" value="Na/sul_symport_CS"/>
</dbReference>
<feature type="transmembrane region" description="Helical" evidence="6">
    <location>
        <begin position="217"/>
        <end position="240"/>
    </location>
</feature>
<feature type="transmembrane region" description="Helical" evidence="6">
    <location>
        <begin position="448"/>
        <end position="468"/>
    </location>
</feature>
<proteinExistence type="predicted"/>
<dbReference type="Pfam" id="PF00939">
    <property type="entry name" value="Na_sulph_symp"/>
    <property type="match status" value="1"/>
</dbReference>
<dbReference type="EMBL" id="AE016827">
    <property type="protein sequence ID" value="AAU38522.1"/>
    <property type="molecule type" value="Genomic_DNA"/>
</dbReference>
<comment type="subcellular location">
    <subcellularLocation>
        <location evidence="1">Membrane</location>
        <topology evidence="1">Multi-pass membrane protein</topology>
    </subcellularLocation>
</comment>
<feature type="transmembrane region" description="Helical" evidence="6">
    <location>
        <begin position="145"/>
        <end position="166"/>
    </location>
</feature>
<dbReference type="PANTHER" id="PTHR10283">
    <property type="entry name" value="SOLUTE CARRIER FAMILY 13 MEMBER"/>
    <property type="match status" value="1"/>
</dbReference>
<feature type="transmembrane region" description="Helical" evidence="6">
    <location>
        <begin position="386"/>
        <end position="404"/>
    </location>
</feature>
<dbReference type="Proteomes" id="UP000000607">
    <property type="component" value="Chromosome"/>
</dbReference>
<accession>Q65R88</accession>
<feature type="transmembrane region" description="Helical" evidence="6">
    <location>
        <begin position="89"/>
        <end position="112"/>
    </location>
</feature>
<feature type="transmembrane region" description="Helical" evidence="6">
    <location>
        <begin position="20"/>
        <end position="39"/>
    </location>
</feature>
<evidence type="ECO:0000256" key="3">
    <source>
        <dbReference type="ARBA" id="ARBA00022692"/>
    </source>
</evidence>
<keyword evidence="8" id="KW-1185">Reference proteome</keyword>
<reference evidence="7 8" key="1">
    <citation type="journal article" date="2004" name="Nat. Biotechnol.">
        <title>The genome sequence of the capnophilic rumen bacterium Mannheimia succiniciproducens.</title>
        <authorList>
            <person name="Hong S.H."/>
            <person name="Kim J.S."/>
            <person name="Lee S.Y."/>
            <person name="In Y.H."/>
            <person name="Choi S.S."/>
            <person name="Rih J.-K."/>
            <person name="Kim C.H."/>
            <person name="Jeong H."/>
            <person name="Hur C.G."/>
            <person name="Kim J.J."/>
        </authorList>
    </citation>
    <scope>NUCLEOTIDE SEQUENCE [LARGE SCALE GENOMIC DNA]</scope>
    <source>
        <strain evidence="8">KCTC 0769BP / MBEL55E</strain>
    </source>
</reference>
<keyword evidence="2" id="KW-0813">Transport</keyword>
<keyword evidence="3 6" id="KW-0812">Transmembrane</keyword>
<dbReference type="KEGG" id="msu:MS1915"/>
<dbReference type="GO" id="GO:0005886">
    <property type="term" value="C:plasma membrane"/>
    <property type="evidence" value="ECO:0007669"/>
    <property type="project" value="TreeGrafter"/>
</dbReference>
<feature type="transmembrane region" description="Helical" evidence="6">
    <location>
        <begin position="261"/>
        <end position="281"/>
    </location>
</feature>